<keyword evidence="4" id="KW-1185">Reference proteome</keyword>
<keyword evidence="2" id="KW-0472">Membrane</keyword>
<evidence type="ECO:0000256" key="1">
    <source>
        <dbReference type="SAM" id="MobiDB-lite"/>
    </source>
</evidence>
<dbReference type="Proteomes" id="UP001612741">
    <property type="component" value="Unassembled WGS sequence"/>
</dbReference>
<feature type="region of interest" description="Disordered" evidence="1">
    <location>
        <begin position="65"/>
        <end position="85"/>
    </location>
</feature>
<feature type="transmembrane region" description="Helical" evidence="2">
    <location>
        <begin position="20"/>
        <end position="39"/>
    </location>
</feature>
<name>A0ABW7ZCR7_9ACTN</name>
<evidence type="ECO:0000313" key="4">
    <source>
        <dbReference type="Proteomes" id="UP001612741"/>
    </source>
</evidence>
<accession>A0ABW7ZCR7</accession>
<proteinExistence type="predicted"/>
<dbReference type="EMBL" id="JBITGY010000028">
    <property type="protein sequence ID" value="MFI6505926.1"/>
    <property type="molecule type" value="Genomic_DNA"/>
</dbReference>
<evidence type="ECO:0000256" key="2">
    <source>
        <dbReference type="SAM" id="Phobius"/>
    </source>
</evidence>
<organism evidence="3 4">
    <name type="scientific">Nonomuraea typhae</name>
    <dbReference type="NCBI Taxonomy" id="2603600"/>
    <lineage>
        <taxon>Bacteria</taxon>
        <taxon>Bacillati</taxon>
        <taxon>Actinomycetota</taxon>
        <taxon>Actinomycetes</taxon>
        <taxon>Streptosporangiales</taxon>
        <taxon>Streptosporangiaceae</taxon>
        <taxon>Nonomuraea</taxon>
    </lineage>
</organism>
<gene>
    <name evidence="3" type="ORF">ACIBG2_51740</name>
</gene>
<evidence type="ECO:0000313" key="3">
    <source>
        <dbReference type="EMBL" id="MFI6505926.1"/>
    </source>
</evidence>
<keyword evidence="2" id="KW-0812">Transmembrane</keyword>
<keyword evidence="2" id="KW-1133">Transmembrane helix</keyword>
<reference evidence="3 4" key="1">
    <citation type="submission" date="2024-10" db="EMBL/GenBank/DDBJ databases">
        <title>The Natural Products Discovery Center: Release of the First 8490 Sequenced Strains for Exploring Actinobacteria Biosynthetic Diversity.</title>
        <authorList>
            <person name="Kalkreuter E."/>
            <person name="Kautsar S.A."/>
            <person name="Yang D."/>
            <person name="Bader C.D."/>
            <person name="Teijaro C.N."/>
            <person name="Fluegel L."/>
            <person name="Davis C.M."/>
            <person name="Simpson J.R."/>
            <person name="Lauterbach L."/>
            <person name="Steele A.D."/>
            <person name="Gui C."/>
            <person name="Meng S."/>
            <person name="Li G."/>
            <person name="Viehrig K."/>
            <person name="Ye F."/>
            <person name="Su P."/>
            <person name="Kiefer A.F."/>
            <person name="Nichols A."/>
            <person name="Cepeda A.J."/>
            <person name="Yan W."/>
            <person name="Fan B."/>
            <person name="Jiang Y."/>
            <person name="Adhikari A."/>
            <person name="Zheng C.-J."/>
            <person name="Schuster L."/>
            <person name="Cowan T.M."/>
            <person name="Smanski M.J."/>
            <person name="Chevrette M.G."/>
            <person name="De Carvalho L.P.S."/>
            <person name="Shen B."/>
        </authorList>
    </citation>
    <scope>NUCLEOTIDE SEQUENCE [LARGE SCALE GENOMIC DNA]</scope>
    <source>
        <strain evidence="3 4">NPDC050545</strain>
    </source>
</reference>
<protein>
    <submittedName>
        <fullName evidence="3">Uncharacterized protein</fullName>
    </submittedName>
</protein>
<dbReference type="RefSeq" id="WP_397092378.1">
    <property type="nucleotide sequence ID" value="NZ_JBITGY010000028.1"/>
</dbReference>
<comment type="caution">
    <text evidence="3">The sequence shown here is derived from an EMBL/GenBank/DDBJ whole genome shotgun (WGS) entry which is preliminary data.</text>
</comment>
<sequence length="85" mass="8756">MPAENQDEGPAASIVAAMPTPMAAALLASLHPTIALSILSKLPLKKFQAIMNTMQLQTGKVEIEPGTTAGNTLRAIGEGPQTTTS</sequence>